<gene>
    <name evidence="1" type="ORF">GT747_11545</name>
    <name evidence="2" type="ORF">SAMN05444424_2096</name>
</gene>
<evidence type="ECO:0000313" key="3">
    <source>
        <dbReference type="Proteomes" id="UP000184089"/>
    </source>
</evidence>
<evidence type="ECO:0000313" key="2">
    <source>
        <dbReference type="EMBL" id="SHG31981.1"/>
    </source>
</evidence>
<reference evidence="3" key="2">
    <citation type="submission" date="2016-11" db="EMBL/GenBank/DDBJ databases">
        <authorList>
            <person name="Jaros S."/>
            <person name="Januszkiewicz K."/>
            <person name="Wedrychowicz H."/>
        </authorList>
    </citation>
    <scope>NUCLEOTIDE SEQUENCE [LARGE SCALE GENOMIC DNA]</scope>
    <source>
        <strain evidence="3">DSM 4029</strain>
    </source>
</reference>
<dbReference type="InterPro" id="IPR037175">
    <property type="entry name" value="KFase_sf"/>
</dbReference>
<dbReference type="Pfam" id="PF04199">
    <property type="entry name" value="Cyclase"/>
    <property type="match status" value="1"/>
</dbReference>
<dbReference type="GO" id="GO:0004061">
    <property type="term" value="F:arylformamidase activity"/>
    <property type="evidence" value="ECO:0007669"/>
    <property type="project" value="InterPro"/>
</dbReference>
<dbReference type="AlphaFoldDB" id="A0AAQ1MEB3"/>
<reference evidence="2" key="1">
    <citation type="submission" date="2016-11" db="EMBL/GenBank/DDBJ databases">
        <authorList>
            <person name="Varghese N."/>
            <person name="Submissions S."/>
        </authorList>
    </citation>
    <scope>NUCLEOTIDE SEQUENCE</scope>
    <source>
        <strain evidence="2">DSM 4029</strain>
    </source>
</reference>
<dbReference type="PANTHER" id="PTHR31118:SF32">
    <property type="entry name" value="KYNURENINE FORMAMIDASE"/>
    <property type="match status" value="1"/>
</dbReference>
<dbReference type="EMBL" id="FQVY01000003">
    <property type="protein sequence ID" value="SHG31981.1"/>
    <property type="molecule type" value="Genomic_DNA"/>
</dbReference>
<reference evidence="1 4" key="3">
    <citation type="journal article" date="2019" name="Nat. Med.">
        <title>A library of human gut bacterial isolates paired with longitudinal multiomics data enables mechanistic microbiome research.</title>
        <authorList>
            <person name="Poyet M."/>
            <person name="Groussin M."/>
            <person name="Gibbons S.M."/>
            <person name="Avila-Pacheco J."/>
            <person name="Jiang X."/>
            <person name="Kearney S.M."/>
            <person name="Perrotta A.R."/>
            <person name="Berdy B."/>
            <person name="Zhao S."/>
            <person name="Lieberman T.D."/>
            <person name="Swanson P.K."/>
            <person name="Smith M."/>
            <person name="Roesemann S."/>
            <person name="Alexander J.E."/>
            <person name="Rich S.A."/>
            <person name="Livny J."/>
            <person name="Vlamakis H."/>
            <person name="Clish C."/>
            <person name="Bullock K."/>
            <person name="Deik A."/>
            <person name="Scott J."/>
            <person name="Pierce K.A."/>
            <person name="Xavier R.J."/>
            <person name="Alm E.J."/>
        </authorList>
    </citation>
    <scope>NUCLEOTIDE SEQUENCE [LARGE SCALE GENOMIC DNA]</scope>
    <source>
        <strain evidence="1 4">BIOML-A2</strain>
    </source>
</reference>
<dbReference type="GO" id="GO:0019441">
    <property type="term" value="P:L-tryptophan catabolic process to kynurenine"/>
    <property type="evidence" value="ECO:0007669"/>
    <property type="project" value="InterPro"/>
</dbReference>
<evidence type="ECO:0000313" key="4">
    <source>
        <dbReference type="Proteomes" id="UP000474718"/>
    </source>
</evidence>
<protein>
    <submittedName>
        <fullName evidence="1">Cyclase</fullName>
    </submittedName>
    <submittedName>
        <fullName evidence="2">Kynurenine formamidase</fullName>
    </submittedName>
</protein>
<name>A0AAQ1MEB3_9FIRM</name>
<dbReference type="EMBL" id="WWVX01000008">
    <property type="protein sequence ID" value="MZL70387.1"/>
    <property type="molecule type" value="Genomic_DNA"/>
</dbReference>
<dbReference type="SUPFAM" id="SSF102198">
    <property type="entry name" value="Putative cyclase"/>
    <property type="match status" value="1"/>
</dbReference>
<dbReference type="InterPro" id="IPR007325">
    <property type="entry name" value="KFase/CYL"/>
</dbReference>
<dbReference type="Proteomes" id="UP000474718">
    <property type="component" value="Unassembled WGS sequence"/>
</dbReference>
<dbReference type="PANTHER" id="PTHR31118">
    <property type="entry name" value="CYCLASE-LIKE PROTEIN 2"/>
    <property type="match status" value="1"/>
</dbReference>
<comment type="caution">
    <text evidence="2">The sequence shown here is derived from an EMBL/GenBank/DDBJ whole genome shotgun (WGS) entry which is preliminary data.</text>
</comment>
<evidence type="ECO:0000313" key="1">
    <source>
        <dbReference type="EMBL" id="MZL70387.1"/>
    </source>
</evidence>
<dbReference type="RefSeq" id="WP_021659292.1">
    <property type="nucleotide sequence ID" value="NZ_FQVY01000003.1"/>
</dbReference>
<proteinExistence type="predicted"/>
<accession>A0AAQ1MEB3</accession>
<dbReference type="Proteomes" id="UP000184089">
    <property type="component" value="Unassembled WGS sequence"/>
</dbReference>
<sequence length="191" mass="20182">MRLIDISHELLSAPLYPGDPPAETRQTLSRARGDDCNCTQITTSVHKGTHTDAPCHFTDSPVSIADMPLEHYIGECLVVSYPGQTVGDTWLRELDTQGCSILLVKGSAFFSENAGPILREKGIITLGTDALSVGPVGGEKPPHQSILGEGIAIIETLKLEGVEPGRYFLSAAPVKIAGSDGAPVRAVLIAP</sequence>
<keyword evidence="4" id="KW-1185">Reference proteome</keyword>
<dbReference type="Gene3D" id="3.50.30.50">
    <property type="entry name" value="Putative cyclase"/>
    <property type="match status" value="1"/>
</dbReference>
<organism evidence="2 3">
    <name type="scientific">Bittarella massiliensis</name>
    <name type="common">ex Durand et al. 2017</name>
    <dbReference type="NCBI Taxonomy" id="1720313"/>
    <lineage>
        <taxon>Bacteria</taxon>
        <taxon>Bacillati</taxon>
        <taxon>Bacillota</taxon>
        <taxon>Clostridia</taxon>
        <taxon>Eubacteriales</taxon>
        <taxon>Oscillospiraceae</taxon>
        <taxon>Bittarella (ex Durand et al. 2017)</taxon>
    </lineage>
</organism>